<organism evidence="1 2">
    <name type="scientific">Effrenium voratum</name>
    <dbReference type="NCBI Taxonomy" id="2562239"/>
    <lineage>
        <taxon>Eukaryota</taxon>
        <taxon>Sar</taxon>
        <taxon>Alveolata</taxon>
        <taxon>Dinophyceae</taxon>
        <taxon>Suessiales</taxon>
        <taxon>Symbiodiniaceae</taxon>
        <taxon>Effrenium</taxon>
    </lineage>
</organism>
<reference evidence="1" key="1">
    <citation type="submission" date="2023-08" db="EMBL/GenBank/DDBJ databases">
        <authorList>
            <person name="Chen Y."/>
            <person name="Shah S."/>
            <person name="Dougan E. K."/>
            <person name="Thang M."/>
            <person name="Chan C."/>
        </authorList>
    </citation>
    <scope>NUCLEOTIDE SEQUENCE</scope>
</reference>
<dbReference type="Proteomes" id="UP001178507">
    <property type="component" value="Unassembled WGS sequence"/>
</dbReference>
<gene>
    <name evidence="1" type="ORF">EVOR1521_LOCUS15713</name>
</gene>
<sequence>MQAEDVEEEDYRMLFEQMERGSFSGYPHEGKDRLVKVSQALQAKHMAHRGTALSKDEAQAAERLASAMAALGGDDFGTYSAMAKSLKPRLWNDRPALDEDIG</sequence>
<protein>
    <submittedName>
        <fullName evidence="1">Uncharacterized protein</fullName>
    </submittedName>
</protein>
<name>A0AA36IME9_9DINO</name>
<keyword evidence="2" id="KW-1185">Reference proteome</keyword>
<dbReference type="EMBL" id="CAUJNA010002035">
    <property type="protein sequence ID" value="CAJ1390235.1"/>
    <property type="molecule type" value="Genomic_DNA"/>
</dbReference>
<comment type="caution">
    <text evidence="1">The sequence shown here is derived from an EMBL/GenBank/DDBJ whole genome shotgun (WGS) entry which is preliminary data.</text>
</comment>
<evidence type="ECO:0000313" key="1">
    <source>
        <dbReference type="EMBL" id="CAJ1390235.1"/>
    </source>
</evidence>
<evidence type="ECO:0000313" key="2">
    <source>
        <dbReference type="Proteomes" id="UP001178507"/>
    </source>
</evidence>
<accession>A0AA36IME9</accession>
<proteinExistence type="predicted"/>
<dbReference type="AlphaFoldDB" id="A0AA36IME9"/>